<reference evidence="1 2" key="1">
    <citation type="journal article" date="2015" name="Microbiology (Mosc.)">
        <title>Genomics of the Weissella cibaria species with an examination of its metabolic traits.</title>
        <authorList>
            <person name="Lynch K.M."/>
            <person name="Lucid A."/>
            <person name="Arendt E.K."/>
            <person name="Sleator R.D."/>
            <person name="Lucey B."/>
            <person name="Coffey A."/>
        </authorList>
    </citation>
    <scope>NUCLEOTIDE SEQUENCE [LARGE SCALE GENOMIC DNA]</scope>
    <source>
        <strain evidence="1 2">AB3b</strain>
    </source>
</reference>
<dbReference type="Proteomes" id="UP000032289">
    <property type="component" value="Unassembled WGS sequence"/>
</dbReference>
<organism evidence="1 2">
    <name type="scientific">Weissella cibaria</name>
    <dbReference type="NCBI Taxonomy" id="137591"/>
    <lineage>
        <taxon>Bacteria</taxon>
        <taxon>Bacillati</taxon>
        <taxon>Bacillota</taxon>
        <taxon>Bacilli</taxon>
        <taxon>Lactobacillales</taxon>
        <taxon>Lactobacillaceae</taxon>
        <taxon>Weissella</taxon>
    </lineage>
</organism>
<proteinExistence type="predicted"/>
<sequence>MTVNIEQFKTLMRVDFADDDAIINGYLSAAENYIQDAIGTDDNFYAQPAVVDRYETAVYAYAGTLYTYRISMTEVKALTMDATVNSIVGQLRGKYAEWEEQHEGS</sequence>
<dbReference type="Gene3D" id="1.10.3230.30">
    <property type="entry name" value="Phage gp6-like head-tail connector protein"/>
    <property type="match status" value="1"/>
</dbReference>
<accession>A0A0D1LZ37</accession>
<name>A0A0D1LZ37_9LACO</name>
<dbReference type="InterPro" id="IPR006450">
    <property type="entry name" value="Phage_HK97_gp6-like"/>
</dbReference>
<dbReference type="AlphaFoldDB" id="A0A0D1LZ37"/>
<dbReference type="CDD" id="cd08054">
    <property type="entry name" value="gp6"/>
    <property type="match status" value="1"/>
</dbReference>
<evidence type="ECO:0000313" key="1">
    <source>
        <dbReference type="EMBL" id="KIU23782.1"/>
    </source>
</evidence>
<dbReference type="InterPro" id="IPR021146">
    <property type="entry name" value="Phage_gp6-like_head-tail"/>
</dbReference>
<evidence type="ECO:0000313" key="2">
    <source>
        <dbReference type="Proteomes" id="UP000032289"/>
    </source>
</evidence>
<protein>
    <submittedName>
        <fullName evidence="1">Putative phage protein (Possible DNA packaging)</fullName>
    </submittedName>
</protein>
<gene>
    <name evidence="1" type="ORF">ab3b_01359</name>
</gene>
<comment type="caution">
    <text evidence="1">The sequence shown here is derived from an EMBL/GenBank/DDBJ whole genome shotgun (WGS) entry which is preliminary data.</text>
</comment>
<dbReference type="EMBL" id="JWHT01000032">
    <property type="protein sequence ID" value="KIU23782.1"/>
    <property type="molecule type" value="Genomic_DNA"/>
</dbReference>
<dbReference type="RefSeq" id="WP_043941326.1">
    <property type="nucleotide sequence ID" value="NZ_JWHT01000032.1"/>
</dbReference>
<dbReference type="PATRIC" id="fig|137591.24.peg.1329"/>
<dbReference type="Pfam" id="PF05135">
    <property type="entry name" value="Phage_connect_1"/>
    <property type="match status" value="1"/>
</dbReference>
<dbReference type="NCBIfam" id="TIGR01560">
    <property type="entry name" value="put_DNA_pack"/>
    <property type="match status" value="1"/>
</dbReference>